<evidence type="ECO:0000256" key="1">
    <source>
        <dbReference type="SAM" id="Phobius"/>
    </source>
</evidence>
<dbReference type="PANTHER" id="PTHR34219">
    <property type="entry name" value="IRON-REGULATED INNER MEMBRANE PROTEIN-RELATED"/>
    <property type="match status" value="1"/>
</dbReference>
<dbReference type="Pfam" id="PF03929">
    <property type="entry name" value="PepSY_TM"/>
    <property type="match status" value="1"/>
</dbReference>
<evidence type="ECO:0000313" key="3">
    <source>
        <dbReference type="Proteomes" id="UP001549184"/>
    </source>
</evidence>
<dbReference type="RefSeq" id="WP_354014573.1">
    <property type="nucleotide sequence ID" value="NZ_JBEPMU010000004.1"/>
</dbReference>
<proteinExistence type="predicted"/>
<keyword evidence="3" id="KW-1185">Reference proteome</keyword>
<sequence>MASSATHPPHPRRLRHALKTLHLWLGLSLGVLLSLVMLAGGVLLFEQPLLAMAHPELVGREVPAQAAQAHALCVILASDEGRQLRSMAMPTDALSVFEGTAKNGDRYYFDALDGHPVSVRHANRDPLLILLEWHTHLLSGGTGETLLGVVAFTGLFMLLSGAWLYWPGRRRALTHLKPHTHPPILRWASWHRMVGVVAFPLLLVTIGTGTTMAYRGAVRTGLIQLFGEAQPARPPKMSGDKGDVAWSAVLDAAHAAAPDAVITRISLPVRPGAALVMRVRRPGEWNPSGRSTLFLNPYTAQVLGGEDATRLGPGARLANALFPIHSAAVGGAVWRCLLALGALLPTFMLVTGLLFWRARRRRPAAVARAAQNAADN</sequence>
<comment type="caution">
    <text evidence="2">The sequence shown here is derived from an EMBL/GenBank/DDBJ whole genome shotgun (WGS) entry which is preliminary data.</text>
</comment>
<keyword evidence="1" id="KW-0472">Membrane</keyword>
<feature type="transmembrane region" description="Helical" evidence="1">
    <location>
        <begin position="332"/>
        <end position="356"/>
    </location>
</feature>
<dbReference type="InterPro" id="IPR005625">
    <property type="entry name" value="PepSY-ass_TM"/>
</dbReference>
<reference evidence="2 3" key="1">
    <citation type="submission" date="2024-06" db="EMBL/GenBank/DDBJ databases">
        <title>Sorghum-associated microbial communities from plants grown in Nebraska, USA.</title>
        <authorList>
            <person name="Schachtman D."/>
        </authorList>
    </citation>
    <scope>NUCLEOTIDE SEQUENCE [LARGE SCALE GENOMIC DNA]</scope>
    <source>
        <strain evidence="2 3">1073</strain>
    </source>
</reference>
<feature type="transmembrane region" description="Helical" evidence="1">
    <location>
        <begin position="21"/>
        <end position="45"/>
    </location>
</feature>
<gene>
    <name evidence="2" type="ORF">ABIC75_002916</name>
</gene>
<organism evidence="2 3">
    <name type="scientific">Dyella japonica</name>
    <dbReference type="NCBI Taxonomy" id="231455"/>
    <lineage>
        <taxon>Bacteria</taxon>
        <taxon>Pseudomonadati</taxon>
        <taxon>Pseudomonadota</taxon>
        <taxon>Gammaproteobacteria</taxon>
        <taxon>Lysobacterales</taxon>
        <taxon>Rhodanobacteraceae</taxon>
        <taxon>Dyella</taxon>
    </lineage>
</organism>
<keyword evidence="1" id="KW-1133">Transmembrane helix</keyword>
<evidence type="ECO:0000313" key="2">
    <source>
        <dbReference type="EMBL" id="MET3653180.1"/>
    </source>
</evidence>
<feature type="transmembrane region" description="Helical" evidence="1">
    <location>
        <begin position="187"/>
        <end position="206"/>
    </location>
</feature>
<name>A0ABV2JWI8_9GAMM</name>
<keyword evidence="1" id="KW-0812">Transmembrane</keyword>
<accession>A0ABV2JWI8</accession>
<dbReference type="EMBL" id="JBEPMU010000004">
    <property type="protein sequence ID" value="MET3653180.1"/>
    <property type="molecule type" value="Genomic_DNA"/>
</dbReference>
<dbReference type="PANTHER" id="PTHR34219:SF3">
    <property type="entry name" value="BLL7967 PROTEIN"/>
    <property type="match status" value="1"/>
</dbReference>
<protein>
    <submittedName>
        <fullName evidence="2">Iron-regulated membrane protein</fullName>
    </submittedName>
</protein>
<feature type="transmembrane region" description="Helical" evidence="1">
    <location>
        <begin position="146"/>
        <end position="166"/>
    </location>
</feature>
<dbReference type="Proteomes" id="UP001549184">
    <property type="component" value="Unassembled WGS sequence"/>
</dbReference>